<evidence type="ECO:0000313" key="1">
    <source>
        <dbReference type="EMBL" id="OWM81880.1"/>
    </source>
</evidence>
<name>A0A218XAZ2_PUNGR</name>
<protein>
    <submittedName>
        <fullName evidence="1">Uncharacterized protein</fullName>
    </submittedName>
</protein>
<proteinExistence type="predicted"/>
<reference evidence="2" key="1">
    <citation type="journal article" date="2017" name="Plant J.">
        <title>The pomegranate (Punica granatum L.) genome and the genomics of punicalagin biosynthesis.</title>
        <authorList>
            <person name="Qin G."/>
            <person name="Xu C."/>
            <person name="Ming R."/>
            <person name="Tang H."/>
            <person name="Guyot R."/>
            <person name="Kramer E.M."/>
            <person name="Hu Y."/>
            <person name="Yi X."/>
            <person name="Qi Y."/>
            <person name="Xu X."/>
            <person name="Gao Z."/>
            <person name="Pan H."/>
            <person name="Jian J."/>
            <person name="Tian Y."/>
            <person name="Yue Z."/>
            <person name="Xu Y."/>
        </authorList>
    </citation>
    <scope>NUCLEOTIDE SEQUENCE [LARGE SCALE GENOMIC DNA]</scope>
    <source>
        <strain evidence="2">cv. Dabenzi</strain>
    </source>
</reference>
<sequence>MATITLETTLEGAMATGGRAQASLPSPTLPPCFKIGRDSGDDAWRGVVAKGPAPVYPISLSLYVSLFFFSMFRNAGGGGGTDRASSPLAGHCLSRRGLQTLATTSGKAMAAIAW</sequence>
<gene>
    <name evidence="1" type="ORF">CDL15_Pgr007918</name>
</gene>
<dbReference type="Proteomes" id="UP000197138">
    <property type="component" value="Unassembled WGS sequence"/>
</dbReference>
<comment type="caution">
    <text evidence="1">The sequence shown here is derived from an EMBL/GenBank/DDBJ whole genome shotgun (WGS) entry which is preliminary data.</text>
</comment>
<accession>A0A218XAZ2</accession>
<evidence type="ECO:0000313" key="2">
    <source>
        <dbReference type="Proteomes" id="UP000197138"/>
    </source>
</evidence>
<dbReference type="AlphaFoldDB" id="A0A218XAZ2"/>
<dbReference type="EMBL" id="MTKT01002214">
    <property type="protein sequence ID" value="OWM81880.1"/>
    <property type="molecule type" value="Genomic_DNA"/>
</dbReference>
<organism evidence="1 2">
    <name type="scientific">Punica granatum</name>
    <name type="common">Pomegranate</name>
    <dbReference type="NCBI Taxonomy" id="22663"/>
    <lineage>
        <taxon>Eukaryota</taxon>
        <taxon>Viridiplantae</taxon>
        <taxon>Streptophyta</taxon>
        <taxon>Embryophyta</taxon>
        <taxon>Tracheophyta</taxon>
        <taxon>Spermatophyta</taxon>
        <taxon>Magnoliopsida</taxon>
        <taxon>eudicotyledons</taxon>
        <taxon>Gunneridae</taxon>
        <taxon>Pentapetalae</taxon>
        <taxon>rosids</taxon>
        <taxon>malvids</taxon>
        <taxon>Myrtales</taxon>
        <taxon>Lythraceae</taxon>
        <taxon>Punica</taxon>
    </lineage>
</organism>